<keyword evidence="3" id="KW-0698">rRNA processing</keyword>
<dbReference type="PROSITE" id="PS50890">
    <property type="entry name" value="PUA"/>
    <property type="match status" value="1"/>
</dbReference>
<name>Q39XD7_GEOMG</name>
<evidence type="ECO:0000259" key="9">
    <source>
        <dbReference type="SMART" id="SM00359"/>
    </source>
</evidence>
<accession>Q39XD7</accession>
<evidence type="ECO:0000256" key="5">
    <source>
        <dbReference type="ARBA" id="ARBA00022679"/>
    </source>
</evidence>
<dbReference type="Gene3D" id="3.40.50.150">
    <property type="entry name" value="Vaccinia Virus protein VP39"/>
    <property type="match status" value="1"/>
</dbReference>
<evidence type="ECO:0000313" key="10">
    <source>
        <dbReference type="EMBL" id="ABB31087.1"/>
    </source>
</evidence>
<dbReference type="SUPFAM" id="SSF88697">
    <property type="entry name" value="PUA domain-like"/>
    <property type="match status" value="1"/>
</dbReference>
<keyword evidence="11" id="KW-1185">Reference proteome</keyword>
<reference evidence="10 11" key="1">
    <citation type="submission" date="2005-10" db="EMBL/GenBank/DDBJ databases">
        <title>Complete sequence of Geobacter metallireducens GS-15.</title>
        <authorList>
            <consortium name="US DOE Joint Genome Institute"/>
            <person name="Copeland A."/>
            <person name="Lucas S."/>
            <person name="Lapidus A."/>
            <person name="Barry K."/>
            <person name="Detter J.C."/>
            <person name="Glavina T."/>
            <person name="Hammon N."/>
            <person name="Israni S."/>
            <person name="Pitluck S."/>
            <person name="Di Bartolo G."/>
            <person name="Chain P."/>
            <person name="Schmutz J."/>
            <person name="Larimer F."/>
            <person name="Land M."/>
            <person name="Kyrpides N."/>
            <person name="Ivanova N."/>
            <person name="Richardson P."/>
        </authorList>
    </citation>
    <scope>NUCLEOTIDE SEQUENCE [LARGE SCALE GENOMIC DNA]</scope>
    <source>
        <strain evidence="11">ATCC 53774 / DSM 7210 / GS-15</strain>
    </source>
</reference>
<dbReference type="Pfam" id="PF10672">
    <property type="entry name" value="Methyltrans_SAM"/>
    <property type="match status" value="1"/>
</dbReference>
<dbReference type="GO" id="GO:0032259">
    <property type="term" value="P:methylation"/>
    <property type="evidence" value="ECO:0007669"/>
    <property type="project" value="UniProtKB-KW"/>
</dbReference>
<dbReference type="Pfam" id="PF17785">
    <property type="entry name" value="PUA_3"/>
    <property type="match status" value="1"/>
</dbReference>
<keyword evidence="6" id="KW-0949">S-adenosyl-L-methionine</keyword>
<evidence type="ECO:0000256" key="1">
    <source>
        <dbReference type="ARBA" id="ARBA00004496"/>
    </source>
</evidence>
<dbReference type="PANTHER" id="PTHR42873:SF1">
    <property type="entry name" value="S-ADENOSYLMETHIONINE-DEPENDENT METHYLTRANSFERASE DOMAIN-CONTAINING PROTEIN"/>
    <property type="match status" value="1"/>
</dbReference>
<dbReference type="GO" id="GO:0003723">
    <property type="term" value="F:RNA binding"/>
    <property type="evidence" value="ECO:0007669"/>
    <property type="project" value="UniProtKB-KW"/>
</dbReference>
<evidence type="ECO:0000256" key="2">
    <source>
        <dbReference type="ARBA" id="ARBA00022490"/>
    </source>
</evidence>
<organism evidence="10 11">
    <name type="scientific">Geobacter metallireducens (strain ATCC 53774 / DSM 7210 / GS-15)</name>
    <dbReference type="NCBI Taxonomy" id="269799"/>
    <lineage>
        <taxon>Bacteria</taxon>
        <taxon>Pseudomonadati</taxon>
        <taxon>Thermodesulfobacteriota</taxon>
        <taxon>Desulfuromonadia</taxon>
        <taxon>Geobacterales</taxon>
        <taxon>Geobacteraceae</taxon>
        <taxon>Geobacter</taxon>
    </lineage>
</organism>
<dbReference type="SMART" id="SM00359">
    <property type="entry name" value="PUA"/>
    <property type="match status" value="1"/>
</dbReference>
<sequence length="397" mass="43935">MTMETTTIRVTLNRGEDRRIKGGHPWVFSNEIREAKGERIPGATAEVYDVGGGFLGTGYYNPHSLIAVRLLSREREEIDSPAFFKERINQALKLRRSLYPDMATFRVVHGEGDFLPGLVVDKYGDRLSVQILTAGIEARRGAIVEALVELFAPKGIIARNDVAVRSLEGLAETVEILYREIPETVEAEEHGLRFRVDLAGGQKTGHFLDQKENHLVLKGMAAGKRVLDCFSYSGSWGVHAAAFGAAEVTCLDISERAAALARENAALNGLEGVVSVEVCDAFDRLRSLRHEGRRFDVVVLDPPAFVKNKKALKEAEKGYLTINRRGLELLDAGGYLITCSCSYHMGRELFRDLLAQAARQAGRQVRIVETRSQAPDHPALLAVPETEYLKCFVLQCV</sequence>
<dbReference type="Proteomes" id="UP000007073">
    <property type="component" value="Chromosome"/>
</dbReference>
<dbReference type="PANTHER" id="PTHR42873">
    <property type="entry name" value="RIBOSOMAL RNA LARGE SUBUNIT METHYLTRANSFERASE"/>
    <property type="match status" value="1"/>
</dbReference>
<evidence type="ECO:0000256" key="8">
    <source>
        <dbReference type="ARBA" id="ARBA00038091"/>
    </source>
</evidence>
<dbReference type="GO" id="GO:0006364">
    <property type="term" value="P:rRNA processing"/>
    <property type="evidence" value="ECO:0007669"/>
    <property type="project" value="UniProtKB-KW"/>
</dbReference>
<dbReference type="InterPro" id="IPR036974">
    <property type="entry name" value="PUA_sf"/>
</dbReference>
<proteinExistence type="inferred from homology"/>
<dbReference type="InterPro" id="IPR019614">
    <property type="entry name" value="SAM-dep_methyl-trfase"/>
</dbReference>
<dbReference type="CDD" id="cd21153">
    <property type="entry name" value="PUA_RlmI"/>
    <property type="match status" value="1"/>
</dbReference>
<dbReference type="EMBL" id="CP000148">
    <property type="protein sequence ID" value="ABB31087.1"/>
    <property type="molecule type" value="Genomic_DNA"/>
</dbReference>
<dbReference type="Gene3D" id="2.30.130.10">
    <property type="entry name" value="PUA domain"/>
    <property type="match status" value="1"/>
</dbReference>
<dbReference type="KEGG" id="gme:Gmet_0845"/>
<reference evidence="10 11" key="2">
    <citation type="journal article" date="2009" name="BMC Microbiol.">
        <title>The genome sequence of Geobacter metallireducens: features of metabolism, physiology and regulation common and dissimilar to Geobacter sulfurreducens.</title>
        <authorList>
            <person name="Aklujkar M."/>
            <person name="Krushkal J."/>
            <person name="DiBartolo G."/>
            <person name="Lapidus A."/>
            <person name="Land M.L."/>
            <person name="Lovley D.R."/>
        </authorList>
    </citation>
    <scope>NUCLEOTIDE SEQUENCE [LARGE SCALE GENOMIC DNA]</scope>
    <source>
        <strain evidence="11">ATCC 53774 / DSM 7210 / GS-15</strain>
    </source>
</reference>
<keyword evidence="2" id="KW-0963">Cytoplasm</keyword>
<comment type="similarity">
    <text evidence="8">Belongs to the methyltransferase superfamily. RlmI family.</text>
</comment>
<dbReference type="CDD" id="cd11572">
    <property type="entry name" value="RlmI_M_like"/>
    <property type="match status" value="1"/>
</dbReference>
<evidence type="ECO:0000313" key="11">
    <source>
        <dbReference type="Proteomes" id="UP000007073"/>
    </source>
</evidence>
<dbReference type="InterPro" id="IPR029063">
    <property type="entry name" value="SAM-dependent_MTases_sf"/>
</dbReference>
<evidence type="ECO:0000256" key="7">
    <source>
        <dbReference type="ARBA" id="ARBA00022884"/>
    </source>
</evidence>
<evidence type="ECO:0000256" key="3">
    <source>
        <dbReference type="ARBA" id="ARBA00022552"/>
    </source>
</evidence>
<dbReference type="Gene3D" id="3.30.750.80">
    <property type="entry name" value="RNA methyltransferase domain (HRMD) like"/>
    <property type="match status" value="1"/>
</dbReference>
<dbReference type="CDD" id="cd02440">
    <property type="entry name" value="AdoMet_MTases"/>
    <property type="match status" value="1"/>
</dbReference>
<dbReference type="InterPro" id="IPR015947">
    <property type="entry name" value="PUA-like_sf"/>
</dbReference>
<evidence type="ECO:0000256" key="6">
    <source>
        <dbReference type="ARBA" id="ARBA00022691"/>
    </source>
</evidence>
<gene>
    <name evidence="10" type="ordered locus">Gmet_0845</name>
</gene>
<dbReference type="InterPro" id="IPR002478">
    <property type="entry name" value="PUA"/>
</dbReference>
<keyword evidence="5 10" id="KW-0808">Transferase</keyword>
<feature type="domain" description="PUA" evidence="9">
    <location>
        <begin position="8"/>
        <end position="93"/>
    </location>
</feature>
<comment type="subcellular location">
    <subcellularLocation>
        <location evidence="1">Cytoplasm</location>
    </subcellularLocation>
</comment>
<dbReference type="InterPro" id="IPR041532">
    <property type="entry name" value="RlmI-like_PUA"/>
</dbReference>
<keyword evidence="4 10" id="KW-0489">Methyltransferase</keyword>
<keyword evidence="7" id="KW-0694">RNA-binding</keyword>
<dbReference type="SUPFAM" id="SSF53335">
    <property type="entry name" value="S-adenosyl-L-methionine-dependent methyltransferases"/>
    <property type="match status" value="1"/>
</dbReference>
<dbReference type="eggNOG" id="COG1092">
    <property type="taxonomic scope" value="Bacteria"/>
</dbReference>
<dbReference type="AlphaFoldDB" id="Q39XD7"/>
<dbReference type="STRING" id="269799.Gmet_0845"/>
<protein>
    <submittedName>
        <fullName evidence="10">SAM-dependent methyltransferase, PUA domain-containing</fullName>
    </submittedName>
</protein>
<evidence type="ECO:0000256" key="4">
    <source>
        <dbReference type="ARBA" id="ARBA00022603"/>
    </source>
</evidence>
<dbReference type="GO" id="GO:0008168">
    <property type="term" value="F:methyltransferase activity"/>
    <property type="evidence" value="ECO:0007669"/>
    <property type="project" value="UniProtKB-KW"/>
</dbReference>
<dbReference type="HOGENOM" id="CLU_014042_0_0_7"/>
<dbReference type="GO" id="GO:0005737">
    <property type="term" value="C:cytoplasm"/>
    <property type="evidence" value="ECO:0007669"/>
    <property type="project" value="UniProtKB-SubCell"/>
</dbReference>